<evidence type="ECO:0000313" key="1">
    <source>
        <dbReference type="EMBL" id="SKA09559.1"/>
    </source>
</evidence>
<dbReference type="SUPFAM" id="SSF46689">
    <property type="entry name" value="Homeodomain-like"/>
    <property type="match status" value="1"/>
</dbReference>
<proteinExistence type="predicted"/>
<accession>A0A1T4R0N1</accession>
<dbReference type="GO" id="GO:1901135">
    <property type="term" value="P:carbohydrate derivative metabolic process"/>
    <property type="evidence" value="ECO:0007669"/>
    <property type="project" value="InterPro"/>
</dbReference>
<dbReference type="PANTHER" id="PTHR30514">
    <property type="entry name" value="GLUCOKINASE"/>
    <property type="match status" value="1"/>
</dbReference>
<dbReference type="Proteomes" id="UP000190328">
    <property type="component" value="Unassembled WGS sequence"/>
</dbReference>
<keyword evidence="2" id="KW-1185">Reference proteome</keyword>
<dbReference type="InterPro" id="IPR047640">
    <property type="entry name" value="RpiR-like"/>
</dbReference>
<dbReference type="GO" id="GO:0003700">
    <property type="term" value="F:DNA-binding transcription factor activity"/>
    <property type="evidence" value="ECO:0007669"/>
    <property type="project" value="InterPro"/>
</dbReference>
<dbReference type="Gene3D" id="3.40.50.10490">
    <property type="entry name" value="Glucose-6-phosphate isomerase like protein, domain 1"/>
    <property type="match status" value="1"/>
</dbReference>
<organism evidence="1 2">
    <name type="scientific">Pilibacter termitis</name>
    <dbReference type="NCBI Taxonomy" id="263852"/>
    <lineage>
        <taxon>Bacteria</taxon>
        <taxon>Bacillati</taxon>
        <taxon>Bacillota</taxon>
        <taxon>Bacilli</taxon>
        <taxon>Lactobacillales</taxon>
        <taxon>Enterococcaceae</taxon>
        <taxon>Pilibacter</taxon>
    </lineage>
</organism>
<dbReference type="GO" id="GO:0097367">
    <property type="term" value="F:carbohydrate derivative binding"/>
    <property type="evidence" value="ECO:0007669"/>
    <property type="project" value="InterPro"/>
</dbReference>
<sequence length="267" mass="31445">MTQRVNSRVYVKLTEYLFRCLKADVNYSIAKVLIERIEEFPDIYIEEIAFHARTTPASVTKFCKRLGYPSFKDMRTDIGEYSKIHLLDDFQSLTNPDELIEYFLEKDREVEEFILEHLDKTQCERIAQTLSTQKKIAVLGSTYSASNVNLFRELFSQENFIVYEIHRRTEKELLRQILHEVDAVFVISLTGEWVKENLDLLLENKSLSSYILTYQPKQEISECFTEVISFQAFDFSMSSSFYSQKIIRLWVVLLNIYMVTSKNSHLS</sequence>
<dbReference type="STRING" id="263852.SAMN02745116_02396"/>
<dbReference type="Gene3D" id="1.10.10.10">
    <property type="entry name" value="Winged helix-like DNA-binding domain superfamily/Winged helix DNA-binding domain"/>
    <property type="match status" value="1"/>
</dbReference>
<dbReference type="GO" id="GO:0003677">
    <property type="term" value="F:DNA binding"/>
    <property type="evidence" value="ECO:0007669"/>
    <property type="project" value="InterPro"/>
</dbReference>
<dbReference type="InterPro" id="IPR046348">
    <property type="entry name" value="SIS_dom_sf"/>
</dbReference>
<protein>
    <submittedName>
        <fullName evidence="1">Transcriptional regulator, RpiR family</fullName>
    </submittedName>
</protein>
<dbReference type="EMBL" id="FUXI01000037">
    <property type="protein sequence ID" value="SKA09559.1"/>
    <property type="molecule type" value="Genomic_DNA"/>
</dbReference>
<name>A0A1T4R0N1_9ENTE</name>
<dbReference type="OrthoDB" id="3684496at2"/>
<evidence type="ECO:0000313" key="2">
    <source>
        <dbReference type="Proteomes" id="UP000190328"/>
    </source>
</evidence>
<dbReference type="AlphaFoldDB" id="A0A1T4R0N1"/>
<dbReference type="RefSeq" id="WP_078808296.1">
    <property type="nucleotide sequence ID" value="NZ_FUXI01000037.1"/>
</dbReference>
<gene>
    <name evidence="1" type="ORF">SAMN02745116_02396</name>
</gene>
<dbReference type="InterPro" id="IPR036388">
    <property type="entry name" value="WH-like_DNA-bd_sf"/>
</dbReference>
<dbReference type="SUPFAM" id="SSF53697">
    <property type="entry name" value="SIS domain"/>
    <property type="match status" value="1"/>
</dbReference>
<dbReference type="PANTHER" id="PTHR30514:SF1">
    <property type="entry name" value="HTH-TYPE TRANSCRIPTIONAL REGULATOR HEXR-RELATED"/>
    <property type="match status" value="1"/>
</dbReference>
<reference evidence="1 2" key="1">
    <citation type="submission" date="2017-02" db="EMBL/GenBank/DDBJ databases">
        <authorList>
            <person name="Peterson S.W."/>
        </authorList>
    </citation>
    <scope>NUCLEOTIDE SEQUENCE [LARGE SCALE GENOMIC DNA]</scope>
    <source>
        <strain evidence="1 2">ATCC BAA-1030</strain>
    </source>
</reference>
<dbReference type="InterPro" id="IPR009057">
    <property type="entry name" value="Homeodomain-like_sf"/>
</dbReference>